<evidence type="ECO:0008006" key="5">
    <source>
        <dbReference type="Google" id="ProtNLM"/>
    </source>
</evidence>
<keyword evidence="2" id="KW-0472">Membrane</keyword>
<feature type="compositionally biased region" description="Polar residues" evidence="1">
    <location>
        <begin position="225"/>
        <end position="241"/>
    </location>
</feature>
<evidence type="ECO:0000313" key="4">
    <source>
        <dbReference type="Proteomes" id="UP000053327"/>
    </source>
</evidence>
<evidence type="ECO:0000256" key="1">
    <source>
        <dbReference type="SAM" id="MobiDB-lite"/>
    </source>
</evidence>
<protein>
    <recommendedName>
        <fullName evidence="5">Variable surface protein Vir4</fullName>
    </recommendedName>
</protein>
<dbReference type="EMBL" id="KQ234712">
    <property type="protein sequence ID" value="KMZ89402.1"/>
    <property type="molecule type" value="Genomic_DNA"/>
</dbReference>
<keyword evidence="2" id="KW-1133">Transmembrane helix</keyword>
<dbReference type="Proteomes" id="UP000053327">
    <property type="component" value="Unassembled WGS sequence"/>
</dbReference>
<dbReference type="OrthoDB" id="10315609at2759"/>
<proteinExistence type="predicted"/>
<evidence type="ECO:0000313" key="3">
    <source>
        <dbReference type="EMBL" id="KMZ89402.1"/>
    </source>
</evidence>
<accession>A0A0J9T451</accession>
<dbReference type="InterPro" id="IPR008780">
    <property type="entry name" value="Plasmodium_Vir"/>
</dbReference>
<organism evidence="3 4">
    <name type="scientific">Plasmodium vivax (strain Brazil I)</name>
    <dbReference type="NCBI Taxonomy" id="1033975"/>
    <lineage>
        <taxon>Eukaryota</taxon>
        <taxon>Sar</taxon>
        <taxon>Alveolata</taxon>
        <taxon>Apicomplexa</taxon>
        <taxon>Aconoidasida</taxon>
        <taxon>Haemosporida</taxon>
        <taxon>Plasmodiidae</taxon>
        <taxon>Plasmodium</taxon>
        <taxon>Plasmodium (Plasmodium)</taxon>
    </lineage>
</organism>
<gene>
    <name evidence="3" type="ORF">PVBG_05913</name>
</gene>
<evidence type="ECO:0000256" key="2">
    <source>
        <dbReference type="SAM" id="Phobius"/>
    </source>
</evidence>
<dbReference type="Pfam" id="PF05795">
    <property type="entry name" value="Plasmodium_Vir"/>
    <property type="match status" value="1"/>
</dbReference>
<feature type="transmembrane region" description="Helical" evidence="2">
    <location>
        <begin position="278"/>
        <end position="297"/>
    </location>
</feature>
<name>A0A0J9T451_PLAV1</name>
<sequence length="312" mass="36867">MFYKKLDYLSGFNEYFDQCKSLSNLPNRQEVKIICARLLKYLENYKFSKKKDNEYDICILLNYWVYNKLNGILQSSNDSYIYRAFGDIERIWSSFIDDNLNETEYKTCKAISNTVIHYDWRERKELYDYCVNYDALKKILQSYETKCQEYWTYVENHTSIYEHFEKNCSNPQYDCPGFYEGCKKYKPKHVLSEFKCNTEMMDKKVKETTAKARPSLQADIPAVQEPNSRMPTSPEFSSGDSHLTREGTHPATKTGDILLGVVATSLTSGALYRVSIKYLIHIYLIILYNIFLYYIAINNKQICNKYFILLFI</sequence>
<keyword evidence="2" id="KW-0812">Transmembrane</keyword>
<dbReference type="AlphaFoldDB" id="A0A0J9T451"/>
<reference evidence="3 4" key="1">
    <citation type="submission" date="2011-08" db="EMBL/GenBank/DDBJ databases">
        <title>The Genome Sequence of Plasmodium vivax Brazil I.</title>
        <authorList>
            <consortium name="The Broad Institute Genome Sequencing Platform"/>
            <consortium name="The Broad Institute Genome Sequencing Center for Infectious Disease"/>
            <person name="Neafsey D."/>
            <person name="Carlton J."/>
            <person name="Barnwell J."/>
            <person name="Collins W."/>
            <person name="Escalante A."/>
            <person name="Mullikin J."/>
            <person name="Saul A."/>
            <person name="Guigo R."/>
            <person name="Camara F."/>
            <person name="Young S.K."/>
            <person name="Zeng Q."/>
            <person name="Gargeya S."/>
            <person name="Fitzgerald M."/>
            <person name="Haas B."/>
            <person name="Abouelleil A."/>
            <person name="Alvarado L."/>
            <person name="Arachchi H.M."/>
            <person name="Berlin A."/>
            <person name="Brown A."/>
            <person name="Chapman S.B."/>
            <person name="Chen Z."/>
            <person name="Dunbar C."/>
            <person name="Freedman E."/>
            <person name="Gearin G."/>
            <person name="Gellesch M."/>
            <person name="Goldberg J."/>
            <person name="Griggs A."/>
            <person name="Gujja S."/>
            <person name="Heiman D."/>
            <person name="Howarth C."/>
            <person name="Larson L."/>
            <person name="Lui A."/>
            <person name="MacDonald P.J.P."/>
            <person name="Montmayeur A."/>
            <person name="Murphy C."/>
            <person name="Neiman D."/>
            <person name="Pearson M."/>
            <person name="Priest M."/>
            <person name="Roberts A."/>
            <person name="Saif S."/>
            <person name="Shea T."/>
            <person name="Shenoy N."/>
            <person name="Sisk P."/>
            <person name="Stolte C."/>
            <person name="Sykes S."/>
            <person name="Wortman J."/>
            <person name="Nusbaum C."/>
            <person name="Birren B."/>
        </authorList>
    </citation>
    <scope>NUCLEOTIDE SEQUENCE [LARGE SCALE GENOMIC DNA]</scope>
    <source>
        <strain evidence="3 4">Brazil I</strain>
    </source>
</reference>
<feature type="region of interest" description="Disordered" evidence="1">
    <location>
        <begin position="223"/>
        <end position="247"/>
    </location>
</feature>